<sequence>RNGYWRLKFTSRKDRFAAKLKGLRDFLWKNLTSNRGQTLKTVISVVRGWVNYHGISDNQRRVGQFIHQSRRIIFKWFNRKGGRRRMI</sequence>
<evidence type="ECO:0000313" key="1">
    <source>
        <dbReference type="EMBL" id="GFN46431.1"/>
    </source>
</evidence>
<dbReference type="GO" id="GO:0003964">
    <property type="term" value="F:RNA-directed DNA polymerase activity"/>
    <property type="evidence" value="ECO:0007669"/>
    <property type="project" value="UniProtKB-KW"/>
</dbReference>
<name>A0A6L2ZQA8_9ENTR</name>
<organism evidence="1 2">
    <name type="scientific">Candidatus Regiella insecticola</name>
    <dbReference type="NCBI Taxonomy" id="138073"/>
    <lineage>
        <taxon>Bacteria</taxon>
        <taxon>Pseudomonadati</taxon>
        <taxon>Pseudomonadota</taxon>
        <taxon>Gammaproteobacteria</taxon>
        <taxon>Enterobacterales</taxon>
        <taxon>Enterobacteriaceae</taxon>
        <taxon>aphid secondary symbionts</taxon>
        <taxon>Candidatus Regiella</taxon>
    </lineage>
</organism>
<keyword evidence="1" id="KW-0695">RNA-directed DNA polymerase</keyword>
<feature type="non-terminal residue" evidence="1">
    <location>
        <position position="1"/>
    </location>
</feature>
<dbReference type="AlphaFoldDB" id="A0A6L2ZQA8"/>
<comment type="caution">
    <text evidence="1">The sequence shown here is derived from an EMBL/GenBank/DDBJ whole genome shotgun (WGS) entry which is preliminary data.</text>
</comment>
<protein>
    <submittedName>
        <fullName evidence="1">RNA-directed DNA polymerase (Reverse transcriptase)</fullName>
    </submittedName>
</protein>
<proteinExistence type="predicted"/>
<gene>
    <name evidence="1" type="primary">ltrA</name>
    <name evidence="1" type="ORF">RINTU1_20370</name>
</gene>
<keyword evidence="1" id="KW-0548">Nucleotidyltransferase</keyword>
<accession>A0A6L2ZQA8</accession>
<dbReference type="EMBL" id="BLXO01000004">
    <property type="protein sequence ID" value="GFN46431.1"/>
    <property type="molecule type" value="Genomic_DNA"/>
</dbReference>
<dbReference type="Proteomes" id="UP000504714">
    <property type="component" value="Unassembled WGS sequence"/>
</dbReference>
<reference evidence="1 2" key="1">
    <citation type="submission" date="2020-06" db="EMBL/GenBank/DDBJ databases">
        <title>The genome sequence of Candidatus Regiella insecticola strain Tut.</title>
        <authorList>
            <person name="Nikoh N."/>
            <person name="Tsuchida T."/>
            <person name="Koga R."/>
            <person name="Oshima K."/>
            <person name="Hattori M."/>
            <person name="Fukatsu T."/>
        </authorList>
    </citation>
    <scope>NUCLEOTIDE SEQUENCE [LARGE SCALE GENOMIC DNA]</scope>
    <source>
        <strain evidence="1 2">Tut</strain>
    </source>
</reference>
<evidence type="ECO:0000313" key="2">
    <source>
        <dbReference type="Proteomes" id="UP000504714"/>
    </source>
</evidence>
<keyword evidence="1" id="KW-0808">Transferase</keyword>